<evidence type="ECO:0000256" key="1">
    <source>
        <dbReference type="SAM" id="MobiDB-lite"/>
    </source>
</evidence>
<feature type="region of interest" description="Disordered" evidence="1">
    <location>
        <begin position="276"/>
        <end position="306"/>
    </location>
</feature>
<feature type="transmembrane region" description="Helical" evidence="2">
    <location>
        <begin position="143"/>
        <end position="166"/>
    </location>
</feature>
<evidence type="ECO:0000313" key="4">
    <source>
        <dbReference type="EMBL" id="QBE65515.1"/>
    </source>
</evidence>
<reference evidence="4 5" key="1">
    <citation type="submission" date="2019-02" db="EMBL/GenBank/DDBJ databases">
        <title>Draft Genome Sequences of Six Type Strains of the Genus Massilia.</title>
        <authorList>
            <person name="Miess H."/>
            <person name="Frediansyhah A."/>
            <person name="Gross H."/>
        </authorList>
    </citation>
    <scope>NUCLEOTIDE SEQUENCE [LARGE SCALE GENOMIC DNA]</scope>
    <source>
        <strain evidence="4 5">DSM 17473</strain>
    </source>
</reference>
<dbReference type="InterPro" id="IPR049195">
    <property type="entry name" value="Tre1-like_N"/>
</dbReference>
<feature type="compositionally biased region" description="Low complexity" evidence="1">
    <location>
        <begin position="282"/>
        <end position="302"/>
    </location>
</feature>
<proteinExistence type="predicted"/>
<dbReference type="EMBL" id="CP035913">
    <property type="protein sequence ID" value="QBE65515.1"/>
    <property type="molecule type" value="Genomic_DNA"/>
</dbReference>
<accession>A0A4P6L2K2</accession>
<dbReference type="OrthoDB" id="8708111at2"/>
<sequence>MALNNREEVHFWRELERVEQWLSTGAGAAAGRIYDTMGRPGEQTFANYGNELVASVARVERVRQALDQSGPMAKRLAMQQLSGIGLDDVWDILLAACKEIALYYGGAVVTGAVVGGAIGSLAFGAGAIPGAVVGGAAGSQVGIWVLTLLGLKELVVGLGTMFPVAMEHYVRGFREAWGAVPDNRRDFGNSAALSSGSISAGAWHMGQGHFILVTAILTAVVAYLTRGGGTTASLAQMARQSRRLGAKFANWAVKNERKLLAHPQLQSRPNNSVAMAMGESLPTSGRGASGPSGSRSASGTSGNTKVDAVGANTALVDSEVSALQRMAANNRAGSPAADLRSAYQQAKGQVDFAHIEADVRLNSAGVLQKAQGGHFSTSPLVDIIPGTESVGANGSMWAKINLKGPDGNWYQKTNNNGFSSLTPDTWSLAQAKGEMSQAFLGRTQLPNGNWMGSSSGVDFRFYPPTKNVPLWRGFPEYTP</sequence>
<protein>
    <recommendedName>
        <fullName evidence="3">NAD(+)--protein-arginine ADP-ribosyltransferase Tre1-like N-terminal domain-containing protein</fullName>
    </recommendedName>
</protein>
<evidence type="ECO:0000259" key="3">
    <source>
        <dbReference type="Pfam" id="PF21724"/>
    </source>
</evidence>
<gene>
    <name evidence="4" type="ORF">EWM63_23065</name>
</gene>
<keyword evidence="2" id="KW-1133">Transmembrane helix</keyword>
<name>A0A4P6L2K2_9BURK</name>
<keyword evidence="5" id="KW-1185">Reference proteome</keyword>
<keyword evidence="2" id="KW-0812">Transmembrane</keyword>
<dbReference type="KEGG" id="plue:EWM63_23065"/>
<evidence type="ECO:0000313" key="5">
    <source>
        <dbReference type="Proteomes" id="UP000290637"/>
    </source>
</evidence>
<feature type="transmembrane region" description="Helical" evidence="2">
    <location>
        <begin position="211"/>
        <end position="235"/>
    </location>
</feature>
<dbReference type="Proteomes" id="UP000290637">
    <property type="component" value="Chromosome"/>
</dbReference>
<dbReference type="RefSeq" id="WP_130188625.1">
    <property type="nucleotide sequence ID" value="NZ_CP035913.1"/>
</dbReference>
<dbReference type="Pfam" id="PF21724">
    <property type="entry name" value="DUF6861"/>
    <property type="match status" value="1"/>
</dbReference>
<feature type="domain" description="NAD(+)--protein-arginine ADP-ribosyltransferase Tre1-like N-terminal" evidence="3">
    <location>
        <begin position="62"/>
        <end position="256"/>
    </location>
</feature>
<organism evidence="4 5">
    <name type="scientific">Pseudoduganella lutea</name>
    <dbReference type="NCBI Taxonomy" id="321985"/>
    <lineage>
        <taxon>Bacteria</taxon>
        <taxon>Pseudomonadati</taxon>
        <taxon>Pseudomonadota</taxon>
        <taxon>Betaproteobacteria</taxon>
        <taxon>Burkholderiales</taxon>
        <taxon>Oxalobacteraceae</taxon>
        <taxon>Telluria group</taxon>
        <taxon>Pseudoduganella</taxon>
    </lineage>
</organism>
<dbReference type="AlphaFoldDB" id="A0A4P6L2K2"/>
<keyword evidence="2" id="KW-0472">Membrane</keyword>
<evidence type="ECO:0000256" key="2">
    <source>
        <dbReference type="SAM" id="Phobius"/>
    </source>
</evidence>
<feature type="transmembrane region" description="Helical" evidence="2">
    <location>
        <begin position="101"/>
        <end position="123"/>
    </location>
</feature>